<evidence type="ECO:0000313" key="2">
    <source>
        <dbReference type="Proteomes" id="UP000184159"/>
    </source>
</evidence>
<organism evidence="1 2">
    <name type="scientific">Vibrio gazogenes DSM 21264 = NBRC 103151</name>
    <dbReference type="NCBI Taxonomy" id="1123492"/>
    <lineage>
        <taxon>Bacteria</taxon>
        <taxon>Pseudomonadati</taxon>
        <taxon>Pseudomonadota</taxon>
        <taxon>Gammaproteobacteria</taxon>
        <taxon>Vibrionales</taxon>
        <taxon>Vibrionaceae</taxon>
        <taxon>Vibrio</taxon>
    </lineage>
</organism>
<dbReference type="EMBL" id="FQUH01000004">
    <property type="protein sequence ID" value="SHE93912.1"/>
    <property type="molecule type" value="Genomic_DNA"/>
</dbReference>
<protein>
    <submittedName>
        <fullName evidence="1">Uncharacterized protein</fullName>
    </submittedName>
</protein>
<dbReference type="AlphaFoldDB" id="A0A1M4XL42"/>
<accession>A0A1M4XL42</accession>
<evidence type="ECO:0000313" key="1">
    <source>
        <dbReference type="EMBL" id="SHE93912.1"/>
    </source>
</evidence>
<sequence length="58" mass="6701">MFIAFFAKDALKPDDTGRFSFFCNGSSTAVDRDINILLIPFSLFYDESLFLLDMREHT</sequence>
<reference evidence="2" key="1">
    <citation type="submission" date="2016-11" db="EMBL/GenBank/DDBJ databases">
        <authorList>
            <person name="Varghese N."/>
            <person name="Submissions S."/>
        </authorList>
    </citation>
    <scope>NUCLEOTIDE SEQUENCE [LARGE SCALE GENOMIC DNA]</scope>
    <source>
        <strain evidence="2">DSM 21264</strain>
    </source>
</reference>
<keyword evidence="2" id="KW-1185">Reference proteome</keyword>
<dbReference type="Proteomes" id="UP000184159">
    <property type="component" value="Unassembled WGS sequence"/>
</dbReference>
<name>A0A1M4XL42_VIBGA</name>
<proteinExistence type="predicted"/>
<gene>
    <name evidence="1" type="ORF">SAMN02745781_01083</name>
</gene>